<comment type="caution">
    <text evidence="3">The sequence shown here is derived from an EMBL/GenBank/DDBJ whole genome shotgun (WGS) entry which is preliminary data.</text>
</comment>
<dbReference type="PANTHER" id="PTHR11552">
    <property type="entry name" value="GLUCOSE-METHANOL-CHOLINE GMC OXIDOREDUCTASE"/>
    <property type="match status" value="1"/>
</dbReference>
<comment type="similarity">
    <text evidence="1">Belongs to the GMC oxidoreductase family.</text>
</comment>
<dbReference type="Pfam" id="PF05199">
    <property type="entry name" value="GMC_oxred_C"/>
    <property type="match status" value="1"/>
</dbReference>
<dbReference type="SUPFAM" id="SSF51905">
    <property type="entry name" value="FAD/NAD(P)-binding domain"/>
    <property type="match status" value="1"/>
</dbReference>
<dbReference type="Gene3D" id="3.50.50.60">
    <property type="entry name" value="FAD/NAD(P)-binding domain"/>
    <property type="match status" value="1"/>
</dbReference>
<sequence length="611" mass="65320">MAAVVRKIVEVILFAGLFHRFCEARRLLGSSFGAPGNATFDYVVIGGGTAGLAIATRLAEGSRSVAVIEAGSFYEISNSNYSQVPLYAAAFTAKSPFQESPQVDWGFTTTPQPGFAGQAPLYARGKCLGGSSARNYLSYQIGPSGTYDQWAQLVGDDDYKFKNFQKYFQKSLKFTPPSNLRPANATASYDPASFGSQSGPLSVTFANYAMAFSSWARLALDQLGFPRLNGFTSGNILGQSYQLLTLDAQSFELDSSETSFLQKLGLPNSNLIVYPSTLAKQVIFDANKKATGVMIDFGGESFLLSAKEEVILSAGAFQSPQLLMVSGVGPAPTLKAYNIPVIADLPGVGQNMWDHVVGGPSFRVNVLTTTELSINPTFNAQAVQDYLAEPPKGMLTDAGSDLLAFERLPNRTSRPPFQENVSFSSDWPDVEYIITSAFLGDLSTGAQPLDGYNYASISTALVAPYSRGNVTINSADAAKPPVINPNWLTDPQDQAVIVAGYKRARQIFNSRAMAPILIGTENFPGVAVQTDTQILDTIKKTFTTVFHASCTCKMGQAKDPAAVVDSKARVFGVKGLRVVDAASFALLPPGHPVSTVYALAEKIAADILSGK</sequence>
<evidence type="ECO:0000259" key="2">
    <source>
        <dbReference type="PROSITE" id="PS00624"/>
    </source>
</evidence>
<evidence type="ECO:0000256" key="1">
    <source>
        <dbReference type="ARBA" id="ARBA00010790"/>
    </source>
</evidence>
<dbReference type="Pfam" id="PF00732">
    <property type="entry name" value="GMC_oxred_N"/>
    <property type="match status" value="1"/>
</dbReference>
<dbReference type="PANTHER" id="PTHR11552:SF228">
    <property type="entry name" value="GLUCOSE-METHANOL-CHOLINE OXIDOREDUCTASE N-TERMINAL DOMAIN-CONTAINING PROTEIN"/>
    <property type="match status" value="1"/>
</dbReference>
<dbReference type="InterPro" id="IPR036188">
    <property type="entry name" value="FAD/NAD-bd_sf"/>
</dbReference>
<accession>A0ABR4AQZ7</accession>
<reference evidence="3 4" key="1">
    <citation type="submission" date="2024-09" db="EMBL/GenBank/DDBJ databases">
        <title>Rethinking Asexuality: The Enigmatic Case of Functional Sexual Genes in Lepraria (Stereocaulaceae).</title>
        <authorList>
            <person name="Doellman M."/>
            <person name="Sun Y."/>
            <person name="Barcenas-Pena A."/>
            <person name="Lumbsch H.T."/>
            <person name="Grewe F."/>
        </authorList>
    </citation>
    <scope>NUCLEOTIDE SEQUENCE [LARGE SCALE GENOMIC DNA]</scope>
    <source>
        <strain evidence="3 4">Mercado 3170</strain>
    </source>
</reference>
<dbReference type="PIRSF" id="PIRSF000137">
    <property type="entry name" value="Alcohol_oxidase"/>
    <property type="match status" value="1"/>
</dbReference>
<dbReference type="Gene3D" id="3.30.560.10">
    <property type="entry name" value="Glucose Oxidase, domain 3"/>
    <property type="match status" value="1"/>
</dbReference>
<dbReference type="PROSITE" id="PS00624">
    <property type="entry name" value="GMC_OXRED_2"/>
    <property type="match status" value="1"/>
</dbReference>
<keyword evidence="4" id="KW-1185">Reference proteome</keyword>
<name>A0ABR4AQZ7_9LECA</name>
<dbReference type="EMBL" id="JBEFKJ010000003">
    <property type="protein sequence ID" value="KAL2047221.1"/>
    <property type="molecule type" value="Genomic_DNA"/>
</dbReference>
<dbReference type="InterPro" id="IPR007867">
    <property type="entry name" value="GMC_OxRtase_C"/>
</dbReference>
<dbReference type="InterPro" id="IPR000172">
    <property type="entry name" value="GMC_OxRdtase_N"/>
</dbReference>
<dbReference type="SUPFAM" id="SSF54373">
    <property type="entry name" value="FAD-linked reductases, C-terminal domain"/>
    <property type="match status" value="1"/>
</dbReference>
<feature type="domain" description="Glucose-methanol-choline oxidoreductase N-terminal" evidence="2">
    <location>
        <begin position="315"/>
        <end position="329"/>
    </location>
</feature>
<dbReference type="InterPro" id="IPR012132">
    <property type="entry name" value="GMC_OxRdtase"/>
</dbReference>
<dbReference type="Proteomes" id="UP001590950">
    <property type="component" value="Unassembled WGS sequence"/>
</dbReference>
<proteinExistence type="inferred from homology"/>
<organism evidence="3 4">
    <name type="scientific">Stereocaulon virgatum</name>
    <dbReference type="NCBI Taxonomy" id="373712"/>
    <lineage>
        <taxon>Eukaryota</taxon>
        <taxon>Fungi</taxon>
        <taxon>Dikarya</taxon>
        <taxon>Ascomycota</taxon>
        <taxon>Pezizomycotina</taxon>
        <taxon>Lecanoromycetes</taxon>
        <taxon>OSLEUM clade</taxon>
        <taxon>Lecanoromycetidae</taxon>
        <taxon>Lecanorales</taxon>
        <taxon>Lecanorineae</taxon>
        <taxon>Stereocaulaceae</taxon>
        <taxon>Stereocaulon</taxon>
    </lineage>
</organism>
<evidence type="ECO:0000313" key="4">
    <source>
        <dbReference type="Proteomes" id="UP001590950"/>
    </source>
</evidence>
<protein>
    <recommendedName>
        <fullName evidence="2">Glucose-methanol-choline oxidoreductase N-terminal domain-containing protein</fullName>
    </recommendedName>
</protein>
<evidence type="ECO:0000313" key="3">
    <source>
        <dbReference type="EMBL" id="KAL2047221.1"/>
    </source>
</evidence>
<gene>
    <name evidence="3" type="ORF">N7G274_001240</name>
</gene>